<proteinExistence type="predicted"/>
<feature type="non-terminal residue" evidence="3">
    <location>
        <position position="1"/>
    </location>
</feature>
<evidence type="ECO:0000256" key="1">
    <source>
        <dbReference type="SAM" id="MobiDB-lite"/>
    </source>
</evidence>
<reference evidence="3 4" key="1">
    <citation type="journal article" date="2012" name="Science">
        <title>The Paleozoic origin of enzymatic lignin decomposition reconstructed from 31 fungal genomes.</title>
        <authorList>
            <person name="Floudas D."/>
            <person name="Binder M."/>
            <person name="Riley R."/>
            <person name="Barry K."/>
            <person name="Blanchette R.A."/>
            <person name="Henrissat B."/>
            <person name="Martinez A.T."/>
            <person name="Otillar R."/>
            <person name="Spatafora J.W."/>
            <person name="Yadav J.S."/>
            <person name="Aerts A."/>
            <person name="Benoit I."/>
            <person name="Boyd A."/>
            <person name="Carlson A."/>
            <person name="Copeland A."/>
            <person name="Coutinho P.M."/>
            <person name="de Vries R.P."/>
            <person name="Ferreira P."/>
            <person name="Findley K."/>
            <person name="Foster B."/>
            <person name="Gaskell J."/>
            <person name="Glotzer D."/>
            <person name="Gorecki P."/>
            <person name="Heitman J."/>
            <person name="Hesse C."/>
            <person name="Hori C."/>
            <person name="Igarashi K."/>
            <person name="Jurgens J.A."/>
            <person name="Kallen N."/>
            <person name="Kersten P."/>
            <person name="Kohler A."/>
            <person name="Kuees U."/>
            <person name="Kumar T.K.A."/>
            <person name="Kuo A."/>
            <person name="LaButti K."/>
            <person name="Larrondo L.F."/>
            <person name="Lindquist E."/>
            <person name="Ling A."/>
            <person name="Lombard V."/>
            <person name="Lucas S."/>
            <person name="Lundell T."/>
            <person name="Martin R."/>
            <person name="McLaughlin D.J."/>
            <person name="Morgenstern I."/>
            <person name="Morin E."/>
            <person name="Murat C."/>
            <person name="Nagy L.G."/>
            <person name="Nolan M."/>
            <person name="Ohm R.A."/>
            <person name="Patyshakuliyeva A."/>
            <person name="Rokas A."/>
            <person name="Ruiz-Duenas F.J."/>
            <person name="Sabat G."/>
            <person name="Salamov A."/>
            <person name="Samejima M."/>
            <person name="Schmutz J."/>
            <person name="Slot J.C."/>
            <person name="St John F."/>
            <person name="Stenlid J."/>
            <person name="Sun H."/>
            <person name="Sun S."/>
            <person name="Syed K."/>
            <person name="Tsang A."/>
            <person name="Wiebenga A."/>
            <person name="Young D."/>
            <person name="Pisabarro A."/>
            <person name="Eastwood D.C."/>
            <person name="Martin F."/>
            <person name="Cullen D."/>
            <person name="Grigoriev I.V."/>
            <person name="Hibbett D.S."/>
        </authorList>
    </citation>
    <scope>NUCLEOTIDE SEQUENCE [LARGE SCALE GENOMIC DNA]</scope>
    <source>
        <strain evidence="3 4">MD-104</strain>
    </source>
</reference>
<dbReference type="OMA" id="MATHEEM"/>
<dbReference type="EMBL" id="KB468146">
    <property type="protein sequence ID" value="PCH43558.1"/>
    <property type="molecule type" value="Genomic_DNA"/>
</dbReference>
<gene>
    <name evidence="3" type="ORF">WOLCODRAFT_122186</name>
</gene>
<dbReference type="OrthoDB" id="2322499at2759"/>
<feature type="non-terminal residue" evidence="3">
    <location>
        <position position="630"/>
    </location>
</feature>
<feature type="region of interest" description="Disordered" evidence="1">
    <location>
        <begin position="1"/>
        <end position="23"/>
    </location>
</feature>
<evidence type="ECO:0000313" key="3">
    <source>
        <dbReference type="EMBL" id="PCH43558.1"/>
    </source>
</evidence>
<dbReference type="CDD" id="cd09917">
    <property type="entry name" value="F-box_SF"/>
    <property type="match status" value="1"/>
</dbReference>
<evidence type="ECO:0000259" key="2">
    <source>
        <dbReference type="PROSITE" id="PS50181"/>
    </source>
</evidence>
<dbReference type="SUPFAM" id="SSF81383">
    <property type="entry name" value="F-box domain"/>
    <property type="match status" value="1"/>
</dbReference>
<dbReference type="AlphaFoldDB" id="A0A2H3K0C8"/>
<dbReference type="PROSITE" id="PS50181">
    <property type="entry name" value="FBOX"/>
    <property type="match status" value="1"/>
</dbReference>
<sequence length="630" mass="73081">MAPRKKQKIAENAPHTDGNVAKPKATRIRAIKGKRGGLQNIPDMPLDILLEIFSCLEPKDLLNLARTSKSLRQLLMTRETISVWRAARANMGKLPDCPSFLSEPAYANLAFFPHCHRCLKSNVRTVIWEFCARYCSECKLEMFCRWSDRTRIPGISMFEALNHIETRDRGYPRAFHRSEYERVKQTWESLPDQEAKAHFEREQKERVQQTNEFSRLCRDWENSLAGERAVELEEIRRTRLRHIVSKLEEMGWGEELDKMKASGYTSLATNRHVCVPRPLTERVWKKIRDDVVEHMKVVQERRIKEERRNTLVIRLLWLSEALEDVLSDVRATAATQMEPCISDYAFMPEIRSIIESPNEREVTQETFNALQDSLPYLVMSWQADLKSQFVDLVKSKITAPEGVDVCDLAITCVRCKDCDGLLRFPSLLAHRCLRNHSSFWYDLGTNSYELIASSVMSDRRPKLDKLVIPDDTALDRFRNIVQLCKLDPATATTQDMDALDIRLSNATFRDKTWREAMHIELITPLINPKAGVFEWSLVPQSQMDELRERERADLKRSYIWCCALCVDHDSFHGVPIRKYTETEAHMRLRHDIELPSEADGDIFMHADYHAILGSETHHEVLFASPFKFTA</sequence>
<organism evidence="3 4">
    <name type="scientific">Wolfiporia cocos (strain MD-104)</name>
    <name type="common">Brown rot fungus</name>
    <dbReference type="NCBI Taxonomy" id="742152"/>
    <lineage>
        <taxon>Eukaryota</taxon>
        <taxon>Fungi</taxon>
        <taxon>Dikarya</taxon>
        <taxon>Basidiomycota</taxon>
        <taxon>Agaricomycotina</taxon>
        <taxon>Agaricomycetes</taxon>
        <taxon>Polyporales</taxon>
        <taxon>Phaeolaceae</taxon>
        <taxon>Wolfiporia</taxon>
    </lineage>
</organism>
<feature type="domain" description="F-box" evidence="2">
    <location>
        <begin position="38"/>
        <end position="87"/>
    </location>
</feature>
<dbReference type="Pfam" id="PF00646">
    <property type="entry name" value="F-box"/>
    <property type="match status" value="1"/>
</dbReference>
<dbReference type="Gene3D" id="1.20.1280.50">
    <property type="match status" value="1"/>
</dbReference>
<protein>
    <recommendedName>
        <fullName evidence="2">F-box domain-containing protein</fullName>
    </recommendedName>
</protein>
<dbReference type="Proteomes" id="UP000218811">
    <property type="component" value="Unassembled WGS sequence"/>
</dbReference>
<dbReference type="STRING" id="742152.A0A2H3K0C8"/>
<name>A0A2H3K0C8_WOLCO</name>
<dbReference type="SMART" id="SM00256">
    <property type="entry name" value="FBOX"/>
    <property type="match status" value="1"/>
</dbReference>
<keyword evidence="4" id="KW-1185">Reference proteome</keyword>
<dbReference type="InterPro" id="IPR001810">
    <property type="entry name" value="F-box_dom"/>
</dbReference>
<dbReference type="InterPro" id="IPR036047">
    <property type="entry name" value="F-box-like_dom_sf"/>
</dbReference>
<evidence type="ECO:0000313" key="4">
    <source>
        <dbReference type="Proteomes" id="UP000218811"/>
    </source>
</evidence>
<accession>A0A2H3K0C8</accession>